<keyword evidence="4" id="KW-1185">Reference proteome</keyword>
<dbReference type="EMBL" id="MDUX01000035">
    <property type="protein sequence ID" value="KAF7598850.1"/>
    <property type="molecule type" value="Genomic_DNA"/>
</dbReference>
<proteinExistence type="predicted"/>
<evidence type="ECO:0000313" key="1">
    <source>
        <dbReference type="EMBL" id="KAF7598850.1"/>
    </source>
</evidence>
<protein>
    <submittedName>
        <fullName evidence="2">Uncharacterized protein</fullName>
    </submittedName>
</protein>
<dbReference type="EMBL" id="NMRN01000030">
    <property type="protein sequence ID" value="PAS92766.1"/>
    <property type="molecule type" value="Genomic_DNA"/>
</dbReference>
<name>A0A272ERV1_9RHOO</name>
<evidence type="ECO:0000313" key="4">
    <source>
        <dbReference type="Proteomes" id="UP000623509"/>
    </source>
</evidence>
<sequence length="402" mass="41481">MPPPPGGNQTHVIKADQTVKSGMANWRSRKFSTRTADTSAILVSNGARLTLTDATIEKAGDTSSFDGSSFVGLNAALLANEGGVLTVSDSRVIATGSGANGAFAVGAKSFVRLQQVDIRATGDNAHGVMVAGGGRMEMEDVTIFTSAQRSAAIATDRGSGEIRVKGGQWQTTGAMSPVLYSTGVIDVMGGCGRADAAEAVVIEGSNLVELRDTRLTGARNGAMIYQSFSGDAEGQHGRLNITGGEFIASSGPLLYVTNTHADVTLKATRLQAASGILVQARADRWGRQGNNGGHLRLQASRMALSGAVLADGLSDITLTLGEGARWTGRSQGKVSLSLQAGAAWVLDGDAQVSRLEGADCESGSCRNIRGNGFSVRYDPAANPWAKGRSFSLPGGGLLRPAV</sequence>
<comment type="caution">
    <text evidence="2">The sequence shown here is derived from an EMBL/GenBank/DDBJ whole genome shotgun (WGS) entry which is preliminary data.</text>
</comment>
<dbReference type="Proteomes" id="UP000216107">
    <property type="component" value="Unassembled WGS sequence"/>
</dbReference>
<dbReference type="SUPFAM" id="SSF51126">
    <property type="entry name" value="Pectin lyase-like"/>
    <property type="match status" value="1"/>
</dbReference>
<evidence type="ECO:0000313" key="3">
    <source>
        <dbReference type="Proteomes" id="UP000216107"/>
    </source>
</evidence>
<dbReference type="Gene3D" id="2.160.20.20">
    <property type="match status" value="1"/>
</dbReference>
<reference evidence="1 4" key="1">
    <citation type="submission" date="2016-08" db="EMBL/GenBank/DDBJ databases">
        <title>Candidatus Dactylopiibacterium carminicum genome sequence.</title>
        <authorList>
            <person name="Ramirez-Puebla S.T."/>
            <person name="Ormeno-Orrillo E."/>
            <person name="Vera-Ponce De Leon A."/>
            <person name="Luis L."/>
            <person name="Sanchez-Flores A."/>
            <person name="Monica R."/>
            <person name="Martinez-Romero E."/>
        </authorList>
    </citation>
    <scope>NUCLEOTIDE SEQUENCE [LARGE SCALE GENOMIC DNA]</scope>
    <source>
        <strain evidence="1">END1</strain>
    </source>
</reference>
<dbReference type="Proteomes" id="UP000623509">
    <property type="component" value="Unassembled WGS sequence"/>
</dbReference>
<dbReference type="InterPro" id="IPR012332">
    <property type="entry name" value="Autotransporter_pectin_lyase_C"/>
</dbReference>
<reference evidence="2 3" key="2">
    <citation type="submission" date="2017-07" db="EMBL/GenBank/DDBJ databases">
        <title>Candidatus Dactylopiibacterium carminicum, a nitrogen-fixing symbiont of the cochineal insect Dactylopius coccus and Dactylopius opuntiae (Hemiptera: Coccoidea: Dactylopiidae).</title>
        <authorList>
            <person name="Vera A."/>
        </authorList>
    </citation>
    <scope>NUCLEOTIDE SEQUENCE [LARGE SCALE GENOMIC DNA]</scope>
    <source>
        <strain evidence="2 3">NFDCM</strain>
    </source>
</reference>
<evidence type="ECO:0000313" key="2">
    <source>
        <dbReference type="EMBL" id="PAS92766.1"/>
    </source>
</evidence>
<gene>
    <name evidence="1" type="ORF">BGI27_10985</name>
    <name evidence="2" type="ORF">CGU29_10245</name>
</gene>
<accession>A0A272ERV1</accession>
<organism evidence="2 3">
    <name type="scientific">Candidatus Dactylopiibacterium carminicum</name>
    <dbReference type="NCBI Taxonomy" id="857335"/>
    <lineage>
        <taxon>Bacteria</taxon>
        <taxon>Pseudomonadati</taxon>
        <taxon>Pseudomonadota</taxon>
        <taxon>Betaproteobacteria</taxon>
        <taxon>Rhodocyclales</taxon>
        <taxon>Rhodocyclaceae</taxon>
        <taxon>Candidatus Dactylopiibacterium</taxon>
    </lineage>
</organism>
<dbReference type="AlphaFoldDB" id="A0A272ERV1"/>
<dbReference type="InterPro" id="IPR011050">
    <property type="entry name" value="Pectin_lyase_fold/virulence"/>
</dbReference>